<organism evidence="3 4">
    <name type="scientific">Pseudomonas neustonica</name>
    <dbReference type="NCBI Taxonomy" id="2487346"/>
    <lineage>
        <taxon>Bacteria</taxon>
        <taxon>Pseudomonadati</taxon>
        <taxon>Pseudomonadota</taxon>
        <taxon>Gammaproteobacteria</taxon>
        <taxon>Pseudomonadales</taxon>
        <taxon>Pseudomonadaceae</taxon>
        <taxon>Pseudomonas</taxon>
    </lineage>
</organism>
<dbReference type="InterPro" id="IPR036249">
    <property type="entry name" value="Thioredoxin-like_sf"/>
</dbReference>
<feature type="domain" description="DSBA-like thioredoxin" evidence="2">
    <location>
        <begin position="4"/>
        <end position="190"/>
    </location>
</feature>
<dbReference type="InterPro" id="IPR044087">
    <property type="entry name" value="NahD-like"/>
</dbReference>
<keyword evidence="4" id="KW-1185">Reference proteome</keyword>
<dbReference type="GO" id="GO:0016853">
    <property type="term" value="F:isomerase activity"/>
    <property type="evidence" value="ECO:0007669"/>
    <property type="project" value="UniProtKB-KW"/>
</dbReference>
<dbReference type="PIRSF" id="PIRSF006386">
    <property type="entry name" value="HCCAis_GSTk"/>
    <property type="match status" value="1"/>
</dbReference>
<dbReference type="InterPro" id="IPR051924">
    <property type="entry name" value="GST_Kappa/NadH"/>
</dbReference>
<evidence type="ECO:0000259" key="2">
    <source>
        <dbReference type="Pfam" id="PF01323"/>
    </source>
</evidence>
<name>A0ABX9XD97_9PSED</name>
<comment type="similarity">
    <text evidence="1">Belongs to the GST superfamily. NadH family.</text>
</comment>
<protein>
    <recommendedName>
        <fullName evidence="1">2-hydroxychromene-2-carboxylate isomerase</fullName>
        <ecNumber evidence="1">5.99.1.4</ecNumber>
    </recommendedName>
</protein>
<evidence type="ECO:0000313" key="4">
    <source>
        <dbReference type="Proteomes" id="UP000275199"/>
    </source>
</evidence>
<evidence type="ECO:0000256" key="1">
    <source>
        <dbReference type="PIRNR" id="PIRNR006386"/>
    </source>
</evidence>
<reference evidence="3 4" key="1">
    <citation type="submission" date="2018-11" db="EMBL/GenBank/DDBJ databases">
        <authorList>
            <person name="Jang G.I."/>
            <person name="Hwang C.Y."/>
        </authorList>
    </citation>
    <scope>NUCLEOTIDE SEQUENCE [LARGE SCALE GENOMIC DNA]</scope>
    <source>
        <strain evidence="3 4">SSM26</strain>
    </source>
</reference>
<dbReference type="EC" id="5.99.1.4" evidence="1"/>
<keyword evidence="1 3" id="KW-0413">Isomerase</keyword>
<dbReference type="SUPFAM" id="SSF52833">
    <property type="entry name" value="Thioredoxin-like"/>
    <property type="match status" value="1"/>
</dbReference>
<sequence>MSKTIEFYFDVGSPASYLAWTQLDALAQRTGARVELKPILLGGVFMATGNSSPATVPAKGNYSRIDMQRYANRYGVTLNQNPFFPINTLQLMRGAMAYQGTADFERYLTTVFNAMWIDELDMGQPEVVGKVLAKGGFDPAEVMAKASDPAVKEQLKKATEEAVSRGVFGAPTFFVGDDMFFGQDRLEWVEAAASN</sequence>
<proteinExistence type="inferred from homology"/>
<gene>
    <name evidence="3" type="ORF">EF096_19255</name>
</gene>
<dbReference type="PANTHER" id="PTHR42943:SF2">
    <property type="entry name" value="GLUTATHIONE S-TRANSFERASE KAPPA 1"/>
    <property type="match status" value="1"/>
</dbReference>
<dbReference type="CDD" id="cd03022">
    <property type="entry name" value="DsbA_HCCA_Iso"/>
    <property type="match status" value="1"/>
</dbReference>
<comment type="catalytic activity">
    <reaction evidence="1">
        <text>2-hydroxychromene-2-carboxylate = (3E)-4-(2-hydroxyphenyl)-2-oxobut-3-enoate</text>
        <dbReference type="Rhea" id="RHEA:27401"/>
        <dbReference type="ChEBI" id="CHEBI:59350"/>
        <dbReference type="ChEBI" id="CHEBI:59353"/>
        <dbReference type="EC" id="5.99.1.4"/>
    </reaction>
</comment>
<dbReference type="PANTHER" id="PTHR42943">
    <property type="entry name" value="GLUTATHIONE S-TRANSFERASE KAPPA"/>
    <property type="match status" value="1"/>
</dbReference>
<dbReference type="Gene3D" id="3.40.30.10">
    <property type="entry name" value="Glutaredoxin"/>
    <property type="match status" value="1"/>
</dbReference>
<comment type="caution">
    <text evidence="3">The sequence shown here is derived from an EMBL/GenBank/DDBJ whole genome shotgun (WGS) entry which is preliminary data.</text>
</comment>
<dbReference type="Pfam" id="PF01323">
    <property type="entry name" value="DSBA"/>
    <property type="match status" value="1"/>
</dbReference>
<dbReference type="InterPro" id="IPR001853">
    <property type="entry name" value="DSBA-like_thioredoxin_dom"/>
</dbReference>
<dbReference type="RefSeq" id="WP_123891357.1">
    <property type="nucleotide sequence ID" value="NZ_RKKU01000040.1"/>
</dbReference>
<accession>A0ABX9XD97</accession>
<evidence type="ECO:0000313" key="3">
    <source>
        <dbReference type="EMBL" id="ROZ80656.1"/>
    </source>
</evidence>
<dbReference type="EMBL" id="RKKU01000040">
    <property type="protein sequence ID" value="ROZ80656.1"/>
    <property type="molecule type" value="Genomic_DNA"/>
</dbReference>
<dbReference type="InterPro" id="IPR014440">
    <property type="entry name" value="HCCAis_GSTk"/>
</dbReference>
<dbReference type="Proteomes" id="UP000275199">
    <property type="component" value="Unassembled WGS sequence"/>
</dbReference>